<dbReference type="Proteomes" id="UP001489004">
    <property type="component" value="Unassembled WGS sequence"/>
</dbReference>
<organism evidence="1 2">
    <name type="scientific">[Myrmecia] bisecta</name>
    <dbReference type="NCBI Taxonomy" id="41462"/>
    <lineage>
        <taxon>Eukaryota</taxon>
        <taxon>Viridiplantae</taxon>
        <taxon>Chlorophyta</taxon>
        <taxon>core chlorophytes</taxon>
        <taxon>Trebouxiophyceae</taxon>
        <taxon>Trebouxiales</taxon>
        <taxon>Trebouxiaceae</taxon>
        <taxon>Myrmecia</taxon>
    </lineage>
</organism>
<reference evidence="1 2" key="1">
    <citation type="journal article" date="2024" name="Nat. Commun.">
        <title>Phylogenomics reveals the evolutionary origins of lichenization in chlorophyte algae.</title>
        <authorList>
            <person name="Puginier C."/>
            <person name="Libourel C."/>
            <person name="Otte J."/>
            <person name="Skaloud P."/>
            <person name="Haon M."/>
            <person name="Grisel S."/>
            <person name="Petersen M."/>
            <person name="Berrin J.G."/>
            <person name="Delaux P.M."/>
            <person name="Dal Grande F."/>
            <person name="Keller J."/>
        </authorList>
    </citation>
    <scope>NUCLEOTIDE SEQUENCE [LARGE SCALE GENOMIC DNA]</scope>
    <source>
        <strain evidence="1 2">SAG 2043</strain>
    </source>
</reference>
<sequence>MVDGFDNLYVKETVHQVLNKLELILGDYLYSFRDVAEWKSEVAFFADDGVTARTNQGVVSMLRRTSQAEAMLKALMSCSMVDVDDDGMLSVHDSLQQMAQSVADEQSTAAWLLVKDVTNVVWQASDFYNEFTVSDESRTLQWQAGYSSAALAICAP</sequence>
<accession>A0AAW1PTR9</accession>
<gene>
    <name evidence="1" type="ORF">WJX72_010351</name>
</gene>
<dbReference type="EMBL" id="JALJOR010000009">
    <property type="protein sequence ID" value="KAK9811801.1"/>
    <property type="molecule type" value="Genomic_DNA"/>
</dbReference>
<keyword evidence="2" id="KW-1185">Reference proteome</keyword>
<comment type="caution">
    <text evidence="1">The sequence shown here is derived from an EMBL/GenBank/DDBJ whole genome shotgun (WGS) entry which is preliminary data.</text>
</comment>
<dbReference type="AlphaFoldDB" id="A0AAW1PTR9"/>
<name>A0AAW1PTR9_9CHLO</name>
<evidence type="ECO:0000313" key="2">
    <source>
        <dbReference type="Proteomes" id="UP001489004"/>
    </source>
</evidence>
<proteinExistence type="predicted"/>
<protein>
    <submittedName>
        <fullName evidence="1">Uncharacterized protein</fullName>
    </submittedName>
</protein>
<evidence type="ECO:0000313" key="1">
    <source>
        <dbReference type="EMBL" id="KAK9811801.1"/>
    </source>
</evidence>